<organism evidence="1 2">
    <name type="scientific">Cupriavidus oxalaticus</name>
    <dbReference type="NCBI Taxonomy" id="96344"/>
    <lineage>
        <taxon>Bacteria</taxon>
        <taxon>Pseudomonadati</taxon>
        <taxon>Pseudomonadota</taxon>
        <taxon>Betaproteobacteria</taxon>
        <taxon>Burkholderiales</taxon>
        <taxon>Burkholderiaceae</taxon>
        <taxon>Cupriavidus</taxon>
    </lineage>
</organism>
<accession>A0A4P7LTV1</accession>
<name>A0A4P7LTV1_9BURK</name>
<protein>
    <submittedName>
        <fullName evidence="1">Uncharacterized protein</fullName>
    </submittedName>
</protein>
<keyword evidence="1" id="KW-0614">Plasmid</keyword>
<dbReference type="KEGG" id="cox:E0W60_33930"/>
<dbReference type="Proteomes" id="UP000295294">
    <property type="component" value="Plasmid unnamed2"/>
</dbReference>
<proteinExistence type="predicted"/>
<gene>
    <name evidence="1" type="ORF">E0W60_33930</name>
</gene>
<dbReference type="EMBL" id="CP038637">
    <property type="protein sequence ID" value="QBY56057.1"/>
    <property type="molecule type" value="Genomic_DNA"/>
</dbReference>
<reference evidence="1 2" key="1">
    <citation type="submission" date="2019-03" db="EMBL/GenBank/DDBJ databases">
        <title>Efficiently degradation of phenoxyalkanoic acid herbicides by Cupriavidus oxalaticus strain X32.</title>
        <authorList>
            <person name="Sheng X."/>
        </authorList>
    </citation>
    <scope>NUCLEOTIDE SEQUENCE [LARGE SCALE GENOMIC DNA]</scope>
    <source>
        <strain evidence="1 2">X32</strain>
        <plasmid evidence="1 2">unnamed2</plasmid>
    </source>
</reference>
<sequence>MKRITALLSILWLTGCQTQPVDTQLAGDAAISRVENCVCYASVEGQKLKPWEYGWNDPAKLRTQIARCTCQADIDVKNVRDPSRYVTPGTVLK</sequence>
<evidence type="ECO:0000313" key="1">
    <source>
        <dbReference type="EMBL" id="QBY56057.1"/>
    </source>
</evidence>
<dbReference type="RefSeq" id="WP_135707225.1">
    <property type="nucleotide sequence ID" value="NZ_CP038637.1"/>
</dbReference>
<dbReference type="AlphaFoldDB" id="A0A4P7LTV1"/>
<geneLocation type="plasmid" evidence="1">
    <name>unnamed2</name>
</geneLocation>
<evidence type="ECO:0000313" key="2">
    <source>
        <dbReference type="Proteomes" id="UP000295294"/>
    </source>
</evidence>
<dbReference type="PROSITE" id="PS51257">
    <property type="entry name" value="PROKAR_LIPOPROTEIN"/>
    <property type="match status" value="1"/>
</dbReference>